<organism evidence="5 6">
    <name type="scientific">Falco tinnunculus</name>
    <name type="common">Common kestrel</name>
    <dbReference type="NCBI Taxonomy" id="100819"/>
    <lineage>
        <taxon>Eukaryota</taxon>
        <taxon>Metazoa</taxon>
        <taxon>Chordata</taxon>
        <taxon>Craniata</taxon>
        <taxon>Vertebrata</taxon>
        <taxon>Euteleostomi</taxon>
        <taxon>Archelosauria</taxon>
        <taxon>Archosauria</taxon>
        <taxon>Dinosauria</taxon>
        <taxon>Saurischia</taxon>
        <taxon>Theropoda</taxon>
        <taxon>Coelurosauria</taxon>
        <taxon>Aves</taxon>
        <taxon>Neognathae</taxon>
        <taxon>Neoaves</taxon>
        <taxon>Telluraves</taxon>
        <taxon>Australaves</taxon>
        <taxon>Falconiformes</taxon>
        <taxon>Falconidae</taxon>
        <taxon>Falco</taxon>
    </lineage>
</organism>
<dbReference type="AlphaFoldDB" id="A0A8C4UZJ2"/>
<dbReference type="FunFam" id="3.80.10.10:FF:002759">
    <property type="entry name" value="Uncharacterized protein"/>
    <property type="match status" value="1"/>
</dbReference>
<feature type="compositionally biased region" description="Basic and acidic residues" evidence="3">
    <location>
        <begin position="1037"/>
        <end position="1046"/>
    </location>
</feature>
<feature type="domain" description="PDZ" evidence="4">
    <location>
        <begin position="619"/>
        <end position="677"/>
    </location>
</feature>
<dbReference type="SMART" id="SM00369">
    <property type="entry name" value="LRR_TYP"/>
    <property type="match status" value="14"/>
</dbReference>
<dbReference type="InterPro" id="IPR036034">
    <property type="entry name" value="PDZ_sf"/>
</dbReference>
<accession>A0A8C4UZJ2</accession>
<dbReference type="InterPro" id="IPR001478">
    <property type="entry name" value="PDZ"/>
</dbReference>
<feature type="compositionally biased region" description="Acidic residues" evidence="3">
    <location>
        <begin position="530"/>
        <end position="541"/>
    </location>
</feature>
<dbReference type="Ensembl" id="ENSFTIT00000018573.1">
    <property type="protein sequence ID" value="ENSFTIP00000017824.1"/>
    <property type="gene ID" value="ENSFTIG00000011797.1"/>
</dbReference>
<dbReference type="Pfam" id="PF23598">
    <property type="entry name" value="LRR_14"/>
    <property type="match status" value="2"/>
</dbReference>
<reference evidence="5" key="2">
    <citation type="submission" date="2025-09" db="UniProtKB">
        <authorList>
            <consortium name="Ensembl"/>
        </authorList>
    </citation>
    <scope>IDENTIFICATION</scope>
</reference>
<dbReference type="GO" id="GO:0045211">
    <property type="term" value="C:postsynaptic membrane"/>
    <property type="evidence" value="ECO:0007669"/>
    <property type="project" value="TreeGrafter"/>
</dbReference>
<dbReference type="GO" id="GO:0043113">
    <property type="term" value="P:receptor clustering"/>
    <property type="evidence" value="ECO:0007669"/>
    <property type="project" value="TreeGrafter"/>
</dbReference>
<dbReference type="Proteomes" id="UP000694562">
    <property type="component" value="Unplaced"/>
</dbReference>
<evidence type="ECO:0000313" key="6">
    <source>
        <dbReference type="Proteomes" id="UP000694562"/>
    </source>
</evidence>
<dbReference type="InterPro" id="IPR001611">
    <property type="entry name" value="Leu-rich_rpt"/>
</dbReference>
<dbReference type="Pfam" id="PF15274">
    <property type="entry name" value="MLIP"/>
    <property type="match status" value="1"/>
</dbReference>
<dbReference type="SUPFAM" id="SSF52058">
    <property type="entry name" value="L domain-like"/>
    <property type="match status" value="2"/>
</dbReference>
<keyword evidence="6" id="KW-1185">Reference proteome</keyword>
<dbReference type="InterPro" id="IPR032675">
    <property type="entry name" value="LRR_dom_sf"/>
</dbReference>
<feature type="region of interest" description="Disordered" evidence="3">
    <location>
        <begin position="1021"/>
        <end position="1075"/>
    </location>
</feature>
<dbReference type="OrthoDB" id="676979at2759"/>
<dbReference type="Gene3D" id="2.30.42.10">
    <property type="match status" value="1"/>
</dbReference>
<dbReference type="PANTHER" id="PTHR23119">
    <property type="entry name" value="DISCS LARGE"/>
    <property type="match status" value="1"/>
</dbReference>
<proteinExistence type="predicted"/>
<dbReference type="GO" id="GO:0098887">
    <property type="term" value="P:neurotransmitter receptor transport, endosome to postsynaptic membrane"/>
    <property type="evidence" value="ECO:0007669"/>
    <property type="project" value="TreeGrafter"/>
</dbReference>
<dbReference type="GO" id="GO:0045197">
    <property type="term" value="P:establishment or maintenance of epithelial cell apical/basal polarity"/>
    <property type="evidence" value="ECO:0007669"/>
    <property type="project" value="TreeGrafter"/>
</dbReference>
<keyword evidence="2" id="KW-0677">Repeat</keyword>
<protein>
    <submittedName>
        <fullName evidence="5">Leucine rich repeat containing 1</fullName>
    </submittedName>
</protein>
<dbReference type="FunFam" id="3.80.10.10:FF:000423">
    <property type="entry name" value="Leucine rich repeat containing 1"/>
    <property type="match status" value="1"/>
</dbReference>
<name>A0A8C4UZJ2_FALTI</name>
<dbReference type="Gene3D" id="3.80.10.10">
    <property type="entry name" value="Ribonuclease Inhibitor"/>
    <property type="match status" value="4"/>
</dbReference>
<keyword evidence="1" id="KW-0433">Leucine-rich repeat</keyword>
<evidence type="ECO:0000256" key="2">
    <source>
        <dbReference type="ARBA" id="ARBA00022737"/>
    </source>
</evidence>
<feature type="region of interest" description="Disordered" evidence="3">
    <location>
        <begin position="851"/>
        <end position="876"/>
    </location>
</feature>
<dbReference type="InterPro" id="IPR029331">
    <property type="entry name" value="MLIP"/>
</dbReference>
<dbReference type="GO" id="GO:0005912">
    <property type="term" value="C:adherens junction"/>
    <property type="evidence" value="ECO:0007669"/>
    <property type="project" value="TreeGrafter"/>
</dbReference>
<dbReference type="GO" id="GO:0098609">
    <property type="term" value="P:cell-cell adhesion"/>
    <property type="evidence" value="ECO:0007669"/>
    <property type="project" value="TreeGrafter"/>
</dbReference>
<evidence type="ECO:0000313" key="5">
    <source>
        <dbReference type="Ensembl" id="ENSFTIP00000017824.1"/>
    </source>
</evidence>
<dbReference type="InterPro" id="IPR050614">
    <property type="entry name" value="Synaptic_Scaffolding_LAP-MAGUK"/>
</dbReference>
<dbReference type="SMART" id="SM00364">
    <property type="entry name" value="LRR_BAC"/>
    <property type="match status" value="11"/>
</dbReference>
<dbReference type="GO" id="GO:0014069">
    <property type="term" value="C:postsynaptic density"/>
    <property type="evidence" value="ECO:0007669"/>
    <property type="project" value="TreeGrafter"/>
</dbReference>
<dbReference type="PROSITE" id="PS51450">
    <property type="entry name" value="LRR"/>
    <property type="match status" value="4"/>
</dbReference>
<dbReference type="GO" id="GO:0098968">
    <property type="term" value="P:neurotransmitter receptor transport postsynaptic membrane to endosome"/>
    <property type="evidence" value="ECO:0007669"/>
    <property type="project" value="TreeGrafter"/>
</dbReference>
<evidence type="ECO:0000256" key="3">
    <source>
        <dbReference type="SAM" id="MobiDB-lite"/>
    </source>
</evidence>
<dbReference type="GO" id="GO:0019901">
    <property type="term" value="F:protein kinase binding"/>
    <property type="evidence" value="ECO:0007669"/>
    <property type="project" value="TreeGrafter"/>
</dbReference>
<dbReference type="PANTHER" id="PTHR23119:SF58">
    <property type="entry name" value="LEUCINE RICH REPEAT CONTAINING 1"/>
    <property type="match status" value="1"/>
</dbReference>
<dbReference type="InterPro" id="IPR003591">
    <property type="entry name" value="Leu-rich_rpt_typical-subtyp"/>
</dbReference>
<dbReference type="GO" id="GO:0016323">
    <property type="term" value="C:basolateral plasma membrane"/>
    <property type="evidence" value="ECO:0007669"/>
    <property type="project" value="TreeGrafter"/>
</dbReference>
<evidence type="ECO:0000256" key="1">
    <source>
        <dbReference type="ARBA" id="ARBA00022614"/>
    </source>
</evidence>
<reference evidence="5" key="1">
    <citation type="submission" date="2025-08" db="UniProtKB">
        <authorList>
            <consortium name="Ensembl"/>
        </authorList>
    </citation>
    <scope>IDENTIFICATION</scope>
</reference>
<dbReference type="PROSITE" id="PS50106">
    <property type="entry name" value="PDZ"/>
    <property type="match status" value="1"/>
</dbReference>
<feature type="region of interest" description="Disordered" evidence="3">
    <location>
        <begin position="519"/>
        <end position="558"/>
    </location>
</feature>
<evidence type="ECO:0000259" key="4">
    <source>
        <dbReference type="PROSITE" id="PS50106"/>
    </source>
</evidence>
<dbReference type="InterPro" id="IPR055414">
    <property type="entry name" value="LRR_R13L4/SHOC2-like"/>
</dbReference>
<dbReference type="SUPFAM" id="SSF50156">
    <property type="entry name" value="PDZ domain-like"/>
    <property type="match status" value="1"/>
</dbReference>
<sequence>MFHCIPLWRCNRHVESIDKRHCSLAAVPEEIYRYSRSLEELLLDANQLRELPKPFFQLVKLRKLGLSDNEIQRLPPEIANFMQLVELDLSRNDIPEIPESISFCRALQVADFSGNPLTRLPESFPELQNLTCLSVNDISLQALPENIGNLYNLASLELRENLLTYLPESLAQLQRLEELDLGNNELYHLPETIGALFNLKDLWLDGNQLAEIPQEVGNLKNLLCLDVSENKLECLPEEISGLTSLTDLLVSQNLLQVLPDGIGKLRRLSILKVDQNKLIQLTDSIGDCESLTELVLTENQLQSLPKSIGKLKKLNNLNADRNKLTSLPKEIGGCCSLNVFSVRDNRLSRIPTEISQATELHVLDVAGNRLTYLPLSLTTLKLKALWLSDNQSQPLLTFQTDTDPETGEKILTCVLLPQMPSEPGCQDNLPRCGALESLVNEMSDETWNERAVNRVSAIRFLEDEKDEEDNEMDSIRWLPKSPKLYSGHNWRSQGSGWASLKGKESLYGGNLYKFSSANGKRREGRISPEQEAEELEDPDDEPISKFSGSLFDTDDSMRDQRNTRMAPQEKHKLAMKGKTLPGANTKVQPPISAAGTFPGESGQIPEESRVLDAPQPPLKVTITVCSQMGSLGISIAGGKGSSPCKDNNEGMVIPRVLKDGSADLAGVQAGDRVAEASLVLEPNALDAGPTEASPKGSPFPTVNHVITVTSQERGTKPLTFTFVPSVGRLPTHFEVGDVSKLLVTIPEEPKELSNQEIINKSNVVSDELALKRGARQDCVPTISTNSTQTAFQSPGCNSSKREMQENDLFKAEFILITDSGDEDEVAAASNNVHRPSNGYGPISAQLLATSHVSPGTGAGEPPGNGQAPGATLSHSTADLQKHQQYKIKTSYKAFAAIPTNTLLMEQKALEESIKTANVTDDTALDTHSEMCSPAQLRQQTEELCAVIDEVLQDPLTMRRCESSPSFLQMNMESGVGKVSTMSQRAAGRETRYANLYKSASMVAESQLTKPGVIRPMLVKGKTAQQKEEPYQPNPFKKYLEEIRDQDNEQPSHPIVPIPENETLSSKEVASERGSV</sequence>